<dbReference type="SFLD" id="SFLDG00358">
    <property type="entry name" value="Main_(cytGST)"/>
    <property type="match status" value="1"/>
</dbReference>
<protein>
    <submittedName>
        <fullName evidence="3">Glutathione S-transferase</fullName>
    </submittedName>
</protein>
<dbReference type="GO" id="GO:0005737">
    <property type="term" value="C:cytoplasm"/>
    <property type="evidence" value="ECO:0007669"/>
    <property type="project" value="TreeGrafter"/>
</dbReference>
<accession>A0A858QAF4</accession>
<keyword evidence="3" id="KW-0808">Transferase</keyword>
<dbReference type="RefSeq" id="WP_169604078.1">
    <property type="nucleotide sequence ID" value="NZ_CP046565.1"/>
</dbReference>
<dbReference type="PROSITE" id="PS50405">
    <property type="entry name" value="GST_CTER"/>
    <property type="match status" value="1"/>
</dbReference>
<dbReference type="CDD" id="cd10424">
    <property type="entry name" value="GST_C_9"/>
    <property type="match status" value="1"/>
</dbReference>
<dbReference type="InterPro" id="IPR004045">
    <property type="entry name" value="Glutathione_S-Trfase_N"/>
</dbReference>
<dbReference type="SUPFAM" id="SSF47616">
    <property type="entry name" value="GST C-terminal domain-like"/>
    <property type="match status" value="1"/>
</dbReference>
<keyword evidence="4" id="KW-1185">Reference proteome</keyword>
<dbReference type="Gene3D" id="3.40.30.10">
    <property type="entry name" value="Glutaredoxin"/>
    <property type="match status" value="1"/>
</dbReference>
<dbReference type="Gene3D" id="1.20.1050.10">
    <property type="match status" value="1"/>
</dbReference>
<dbReference type="SFLD" id="SFLDS00019">
    <property type="entry name" value="Glutathione_Transferase_(cytos"/>
    <property type="match status" value="1"/>
</dbReference>
<dbReference type="PROSITE" id="PS50404">
    <property type="entry name" value="GST_NTER"/>
    <property type="match status" value="1"/>
</dbReference>
<dbReference type="Pfam" id="PF13410">
    <property type="entry name" value="GST_C_2"/>
    <property type="match status" value="1"/>
</dbReference>
<evidence type="ECO:0000313" key="3">
    <source>
        <dbReference type="EMBL" id="QJD30803.1"/>
    </source>
</evidence>
<feature type="domain" description="GST C-terminal" evidence="2">
    <location>
        <begin position="82"/>
        <end position="218"/>
    </location>
</feature>
<dbReference type="EMBL" id="CP046565">
    <property type="protein sequence ID" value="QJD30803.1"/>
    <property type="molecule type" value="Genomic_DNA"/>
</dbReference>
<dbReference type="InterPro" id="IPR040079">
    <property type="entry name" value="Glutathione_S-Trfase"/>
</dbReference>
<evidence type="ECO:0000259" key="1">
    <source>
        <dbReference type="PROSITE" id="PS50404"/>
    </source>
</evidence>
<sequence length="218" mass="24067">MITLYGSAISNYYNKVKLALLEKDVEFREERTIPSQDAAVLAKSPLGKIPFIATGHGCLSESQAILEYLEDAYPERPLYPADPYARAKCRELIQHLELNVELIARRLYLEAFFGGKVSEETKAEVRPKIEAGLKGVMRLARFNPYVCSENFGAADCAAWPHLTLIGLATSRVYGEDLVSAQIPALAEYLAAMTARPAAQKVAADRAQALEAFFGNRKP</sequence>
<dbReference type="InterPro" id="IPR036282">
    <property type="entry name" value="Glutathione-S-Trfase_C_sf"/>
</dbReference>
<dbReference type="InterPro" id="IPR036249">
    <property type="entry name" value="Thioredoxin-like_sf"/>
</dbReference>
<evidence type="ECO:0000259" key="2">
    <source>
        <dbReference type="PROSITE" id="PS50405"/>
    </source>
</evidence>
<dbReference type="InterPro" id="IPR050983">
    <property type="entry name" value="GST_Omega/HSP26"/>
</dbReference>
<proteinExistence type="predicted"/>
<dbReference type="Proteomes" id="UP000503004">
    <property type="component" value="Chromosome"/>
</dbReference>
<gene>
    <name evidence="3" type="ORF">GNH96_13060</name>
</gene>
<dbReference type="AlphaFoldDB" id="A0A858QAF4"/>
<reference evidence="4" key="1">
    <citation type="submission" date="2019-12" db="EMBL/GenBank/DDBJ databases">
        <authorList>
            <person name="Awala S.I."/>
            <person name="Rhee S.K."/>
        </authorList>
    </citation>
    <scope>NUCLEOTIDE SEQUENCE [LARGE SCALE GENOMIC DNA]</scope>
    <source>
        <strain evidence="4">IM1</strain>
    </source>
</reference>
<organism evidence="3 4">
    <name type="scientific">Methylococcus geothermalis</name>
    <dbReference type="NCBI Taxonomy" id="2681310"/>
    <lineage>
        <taxon>Bacteria</taxon>
        <taxon>Pseudomonadati</taxon>
        <taxon>Pseudomonadota</taxon>
        <taxon>Gammaproteobacteria</taxon>
        <taxon>Methylococcales</taxon>
        <taxon>Methylococcaceae</taxon>
        <taxon>Methylococcus</taxon>
    </lineage>
</organism>
<dbReference type="CDD" id="cd00570">
    <property type="entry name" value="GST_N_family"/>
    <property type="match status" value="1"/>
</dbReference>
<evidence type="ECO:0000313" key="4">
    <source>
        <dbReference type="Proteomes" id="UP000503004"/>
    </source>
</evidence>
<dbReference type="Pfam" id="PF13417">
    <property type="entry name" value="GST_N_3"/>
    <property type="match status" value="1"/>
</dbReference>
<dbReference type="GO" id="GO:0016740">
    <property type="term" value="F:transferase activity"/>
    <property type="evidence" value="ECO:0007669"/>
    <property type="project" value="UniProtKB-KW"/>
</dbReference>
<dbReference type="PANTHER" id="PTHR43968:SF6">
    <property type="entry name" value="GLUTATHIONE S-TRANSFERASE OMEGA"/>
    <property type="match status" value="1"/>
</dbReference>
<dbReference type="PANTHER" id="PTHR43968">
    <property type="match status" value="1"/>
</dbReference>
<dbReference type="KEGG" id="metu:GNH96_13060"/>
<name>A0A858QAF4_9GAMM</name>
<feature type="domain" description="GST N-terminal" evidence="1">
    <location>
        <begin position="1"/>
        <end position="77"/>
    </location>
</feature>
<dbReference type="InterPro" id="IPR010987">
    <property type="entry name" value="Glutathione-S-Trfase_C-like"/>
</dbReference>
<dbReference type="SUPFAM" id="SSF52833">
    <property type="entry name" value="Thioredoxin-like"/>
    <property type="match status" value="1"/>
</dbReference>